<dbReference type="Gene3D" id="4.10.365.10">
    <property type="entry name" value="p27"/>
    <property type="match status" value="1"/>
</dbReference>
<dbReference type="AlphaFoldDB" id="A0AAV2TGM4"/>
<dbReference type="InterPro" id="IPR044898">
    <property type="entry name" value="CDI_dom_sf"/>
</dbReference>
<dbReference type="EMBL" id="CAXLJL010000212">
    <property type="protein sequence ID" value="CAL5134572.1"/>
    <property type="molecule type" value="Genomic_DNA"/>
</dbReference>
<sequence>MEKYCTKIAPFRRLFGPNDGNNTLGAHNHKTPQMSETNEFIEACRTSVHYFQKKYNFDVEKMIPIEGEQLSKWNESPVDCKQTWRWESLDVEHSYVPSFYHQKHYGTRMTGFSDESGLERDPCLPCTPYKSTQLYNCSSKSISSTLVKGARVPNRGDKMTQSPKSDFPAERLYEASGVVNLFSLWQPKIKRSSHPGNNKIDDHRSKRENLASPEERNFQSSLPNIYPSSTDELKFQAIEKFGGSTPNLLSDRKEFQQSVIVQPSRHGFWTDEYRRTRSSSLSRLKNHSVKRRPMSVNRVCGKISGSPSLSTHEAASSRGTCRKEIKELTKTDRPCCPRDQS</sequence>
<feature type="compositionally biased region" description="Basic and acidic residues" evidence="1">
    <location>
        <begin position="199"/>
        <end position="217"/>
    </location>
</feature>
<name>A0AAV2TGM4_CALDB</name>
<evidence type="ECO:0000313" key="3">
    <source>
        <dbReference type="Proteomes" id="UP001497525"/>
    </source>
</evidence>
<feature type="region of interest" description="Disordered" evidence="1">
    <location>
        <begin position="190"/>
        <end position="223"/>
    </location>
</feature>
<protein>
    <submittedName>
        <fullName evidence="2">Uncharacterized protein</fullName>
    </submittedName>
</protein>
<organism evidence="2 3">
    <name type="scientific">Calicophoron daubneyi</name>
    <name type="common">Rumen fluke</name>
    <name type="synonym">Paramphistomum daubneyi</name>
    <dbReference type="NCBI Taxonomy" id="300641"/>
    <lineage>
        <taxon>Eukaryota</taxon>
        <taxon>Metazoa</taxon>
        <taxon>Spiralia</taxon>
        <taxon>Lophotrochozoa</taxon>
        <taxon>Platyhelminthes</taxon>
        <taxon>Trematoda</taxon>
        <taxon>Digenea</taxon>
        <taxon>Plagiorchiida</taxon>
        <taxon>Pronocephalata</taxon>
        <taxon>Paramphistomoidea</taxon>
        <taxon>Paramphistomidae</taxon>
        <taxon>Calicophoron</taxon>
    </lineage>
</organism>
<gene>
    <name evidence="2" type="ORF">CDAUBV1_LOCUS8355</name>
</gene>
<evidence type="ECO:0000256" key="1">
    <source>
        <dbReference type="SAM" id="MobiDB-lite"/>
    </source>
</evidence>
<accession>A0AAV2TGM4</accession>
<reference evidence="2" key="1">
    <citation type="submission" date="2024-06" db="EMBL/GenBank/DDBJ databases">
        <authorList>
            <person name="Liu X."/>
            <person name="Lenzi L."/>
            <person name="Haldenby T S."/>
            <person name="Uol C."/>
        </authorList>
    </citation>
    <scope>NUCLEOTIDE SEQUENCE</scope>
</reference>
<evidence type="ECO:0000313" key="2">
    <source>
        <dbReference type="EMBL" id="CAL5134572.1"/>
    </source>
</evidence>
<dbReference type="Proteomes" id="UP001497525">
    <property type="component" value="Unassembled WGS sequence"/>
</dbReference>
<comment type="caution">
    <text evidence="2">The sequence shown here is derived from an EMBL/GenBank/DDBJ whole genome shotgun (WGS) entry which is preliminary data.</text>
</comment>
<proteinExistence type="predicted"/>